<dbReference type="Gene3D" id="3.40.630.30">
    <property type="match status" value="1"/>
</dbReference>
<sequence length="309" mass="33788">MIPDPWELAAYTLERQHPLTRRWVDDETRLGLLAELHAGVDILLATDRSIAESRAERMAPGTPVDAMLNHWVAVADDLSAMLSMRFEGLDITKPFVDATPMSRPLEPRDLPALAAAAQDLYGIHHPRYVRLRSAEPVDAFPGALRDRRQYAALIKDLQPRNVPPGLVLTPATNVDHYEEAQRAYDAVDQAHPEHPTQAHLQSKESLQESVEAGRLFDVTVDGTWAGYVGALTDSEEALALPAYVVEELILTPAFRGKGLGTHLSTLMAQSLPPTHPILIGTIHANNTGAITAATQAGRQNIGGWLLQPL</sequence>
<comment type="caution">
    <text evidence="2">The sequence shown here is derived from an EMBL/GenBank/DDBJ whole genome shotgun (WGS) entry which is preliminary data.</text>
</comment>
<gene>
    <name evidence="2" type="ORF">GCM10022235_24270</name>
</gene>
<accession>A0ABP6WRL9</accession>
<dbReference type="RefSeq" id="WP_344840297.1">
    <property type="nucleotide sequence ID" value="NZ_BAABAA010000002.1"/>
</dbReference>
<feature type="domain" description="N-acetyltransferase" evidence="1">
    <location>
        <begin position="201"/>
        <end position="272"/>
    </location>
</feature>
<proteinExistence type="predicted"/>
<evidence type="ECO:0000313" key="3">
    <source>
        <dbReference type="Proteomes" id="UP001501222"/>
    </source>
</evidence>
<dbReference type="InterPro" id="IPR016181">
    <property type="entry name" value="Acyl_CoA_acyltransferase"/>
</dbReference>
<dbReference type="SUPFAM" id="SSF55729">
    <property type="entry name" value="Acyl-CoA N-acyltransferases (Nat)"/>
    <property type="match status" value="1"/>
</dbReference>
<evidence type="ECO:0000313" key="2">
    <source>
        <dbReference type="EMBL" id="GAA3555451.1"/>
    </source>
</evidence>
<dbReference type="InterPro" id="IPR000182">
    <property type="entry name" value="GNAT_dom"/>
</dbReference>
<evidence type="ECO:0000259" key="1">
    <source>
        <dbReference type="Pfam" id="PF00583"/>
    </source>
</evidence>
<dbReference type="Pfam" id="PF00583">
    <property type="entry name" value="Acetyltransf_1"/>
    <property type="match status" value="1"/>
</dbReference>
<protein>
    <recommendedName>
        <fullName evidence="1">N-acetyltransferase domain-containing protein</fullName>
    </recommendedName>
</protein>
<organism evidence="2 3">
    <name type="scientific">Kribbella ginsengisoli</name>
    <dbReference type="NCBI Taxonomy" id="363865"/>
    <lineage>
        <taxon>Bacteria</taxon>
        <taxon>Bacillati</taxon>
        <taxon>Actinomycetota</taxon>
        <taxon>Actinomycetes</taxon>
        <taxon>Propionibacteriales</taxon>
        <taxon>Kribbellaceae</taxon>
        <taxon>Kribbella</taxon>
    </lineage>
</organism>
<dbReference type="EMBL" id="BAABAA010000002">
    <property type="protein sequence ID" value="GAA3555451.1"/>
    <property type="molecule type" value="Genomic_DNA"/>
</dbReference>
<keyword evidence="3" id="KW-1185">Reference proteome</keyword>
<dbReference type="Proteomes" id="UP001501222">
    <property type="component" value="Unassembled WGS sequence"/>
</dbReference>
<name>A0ABP6WRL9_9ACTN</name>
<reference evidence="3" key="1">
    <citation type="journal article" date="2019" name="Int. J. Syst. Evol. Microbiol.">
        <title>The Global Catalogue of Microorganisms (GCM) 10K type strain sequencing project: providing services to taxonomists for standard genome sequencing and annotation.</title>
        <authorList>
            <consortium name="The Broad Institute Genomics Platform"/>
            <consortium name="The Broad Institute Genome Sequencing Center for Infectious Disease"/>
            <person name="Wu L."/>
            <person name="Ma J."/>
        </authorList>
    </citation>
    <scope>NUCLEOTIDE SEQUENCE [LARGE SCALE GENOMIC DNA]</scope>
    <source>
        <strain evidence="3">JCM 16928</strain>
    </source>
</reference>